<sequence>MSDIRLFDLRALRIAEGVVGQVTVDRLAAPTPCAGWDLARLLAHMTGQNHGFAAAARGVRTDVAAWADRPVGDEPGKVFAASVAEVAAAFAEDGAVEREWWLPEVRRGQSFPGRVAMGFHFVDYVVHAWDVAVSIGVTVEFDTDLLAAVLPIAEAVPGGAARTLPGAAFRPAIEDPGPPRVGLDRVLRLLGRSPDWPRE</sequence>
<dbReference type="OrthoDB" id="5185819at2"/>
<dbReference type="SUPFAM" id="SSF109854">
    <property type="entry name" value="DinB/YfiT-like putative metalloenzymes"/>
    <property type="match status" value="1"/>
</dbReference>
<name>A0A1T3NQP2_9ACTN</name>
<organism evidence="2 3">
    <name type="scientific">Embleya scabrispora</name>
    <dbReference type="NCBI Taxonomy" id="159449"/>
    <lineage>
        <taxon>Bacteria</taxon>
        <taxon>Bacillati</taxon>
        <taxon>Actinomycetota</taxon>
        <taxon>Actinomycetes</taxon>
        <taxon>Kitasatosporales</taxon>
        <taxon>Streptomycetaceae</taxon>
        <taxon>Embleya</taxon>
    </lineage>
</organism>
<dbReference type="EMBL" id="MWQN01000002">
    <property type="protein sequence ID" value="OPC79074.1"/>
    <property type="molecule type" value="Genomic_DNA"/>
</dbReference>
<keyword evidence="3" id="KW-1185">Reference proteome</keyword>
<dbReference type="AlphaFoldDB" id="A0A1T3NQP2"/>
<dbReference type="Pfam" id="PF11716">
    <property type="entry name" value="MDMPI_N"/>
    <property type="match status" value="1"/>
</dbReference>
<dbReference type="RefSeq" id="WP_078980275.1">
    <property type="nucleotide sequence ID" value="NZ_MWQN01000002.1"/>
</dbReference>
<accession>A0A1T3NQP2</accession>
<dbReference type="InterPro" id="IPR017517">
    <property type="entry name" value="Maleyloyr_isom"/>
</dbReference>
<dbReference type="InterPro" id="IPR024344">
    <property type="entry name" value="MDMPI_metal-binding"/>
</dbReference>
<dbReference type="InterPro" id="IPR017520">
    <property type="entry name" value="CHP03086"/>
</dbReference>
<comment type="caution">
    <text evidence="2">The sequence shown here is derived from an EMBL/GenBank/DDBJ whole genome shotgun (WGS) entry which is preliminary data.</text>
</comment>
<dbReference type="NCBIfam" id="TIGR03083">
    <property type="entry name" value="maleylpyruvate isomerase family mycothiol-dependent enzyme"/>
    <property type="match status" value="1"/>
</dbReference>
<dbReference type="Gene3D" id="1.20.120.450">
    <property type="entry name" value="dinb family like domain"/>
    <property type="match status" value="1"/>
</dbReference>
<evidence type="ECO:0000313" key="2">
    <source>
        <dbReference type="EMBL" id="OPC79074.1"/>
    </source>
</evidence>
<gene>
    <name evidence="2" type="ORF">B4N89_33800</name>
</gene>
<protein>
    <submittedName>
        <fullName evidence="2">TIGR03086 family protein</fullName>
    </submittedName>
</protein>
<dbReference type="NCBIfam" id="TIGR03086">
    <property type="entry name" value="TIGR03086 family metal-binding protein"/>
    <property type="match status" value="1"/>
</dbReference>
<proteinExistence type="predicted"/>
<evidence type="ECO:0000259" key="1">
    <source>
        <dbReference type="Pfam" id="PF11716"/>
    </source>
</evidence>
<feature type="domain" description="Mycothiol-dependent maleylpyruvate isomerase metal-binding" evidence="1">
    <location>
        <begin position="17"/>
        <end position="132"/>
    </location>
</feature>
<dbReference type="Proteomes" id="UP000190037">
    <property type="component" value="Unassembled WGS sequence"/>
</dbReference>
<evidence type="ECO:0000313" key="3">
    <source>
        <dbReference type="Proteomes" id="UP000190037"/>
    </source>
</evidence>
<dbReference type="InterPro" id="IPR034660">
    <property type="entry name" value="DinB/YfiT-like"/>
</dbReference>
<dbReference type="STRING" id="159449.B4N89_33800"/>
<dbReference type="GO" id="GO:0046872">
    <property type="term" value="F:metal ion binding"/>
    <property type="evidence" value="ECO:0007669"/>
    <property type="project" value="InterPro"/>
</dbReference>
<reference evidence="2 3" key="1">
    <citation type="submission" date="2017-03" db="EMBL/GenBank/DDBJ databases">
        <title>Draft genome sequence of Streptomyces scabrisporus NF3, endophyte isolated from Amphipterygium adstringens.</title>
        <authorList>
            <person name="Vazquez M."/>
            <person name="Ceapa C.D."/>
            <person name="Rodriguez Luna D."/>
            <person name="Sanchez Esquivel S."/>
        </authorList>
    </citation>
    <scope>NUCLEOTIDE SEQUENCE [LARGE SCALE GENOMIC DNA]</scope>
    <source>
        <strain evidence="2 3">NF3</strain>
    </source>
</reference>